<name>A0A0E9QQM5_ANGAN</name>
<dbReference type="EMBL" id="GBXM01089820">
    <property type="protein sequence ID" value="JAH18757.1"/>
    <property type="molecule type" value="Transcribed_RNA"/>
</dbReference>
<accession>A0A0E9QQM5</accession>
<organism evidence="1">
    <name type="scientific">Anguilla anguilla</name>
    <name type="common">European freshwater eel</name>
    <name type="synonym">Muraena anguilla</name>
    <dbReference type="NCBI Taxonomy" id="7936"/>
    <lineage>
        <taxon>Eukaryota</taxon>
        <taxon>Metazoa</taxon>
        <taxon>Chordata</taxon>
        <taxon>Craniata</taxon>
        <taxon>Vertebrata</taxon>
        <taxon>Euteleostomi</taxon>
        <taxon>Actinopterygii</taxon>
        <taxon>Neopterygii</taxon>
        <taxon>Teleostei</taxon>
        <taxon>Anguilliformes</taxon>
        <taxon>Anguillidae</taxon>
        <taxon>Anguilla</taxon>
    </lineage>
</organism>
<evidence type="ECO:0000313" key="1">
    <source>
        <dbReference type="EMBL" id="JAH18757.1"/>
    </source>
</evidence>
<reference evidence="1" key="2">
    <citation type="journal article" date="2015" name="Fish Shellfish Immunol.">
        <title>Early steps in the European eel (Anguilla anguilla)-Vibrio vulnificus interaction in the gills: Role of the RtxA13 toxin.</title>
        <authorList>
            <person name="Callol A."/>
            <person name="Pajuelo D."/>
            <person name="Ebbesson L."/>
            <person name="Teles M."/>
            <person name="MacKenzie S."/>
            <person name="Amaro C."/>
        </authorList>
    </citation>
    <scope>NUCLEOTIDE SEQUENCE</scope>
</reference>
<sequence>MVKRLNVWSFLCNFTPRKRNIHFIKEIKEYFQPRKIIIHSVWETQTGDSRFSLRALDLLYSPSNTRTHNSPRKSARC</sequence>
<reference evidence="1" key="1">
    <citation type="submission" date="2014-11" db="EMBL/GenBank/DDBJ databases">
        <authorList>
            <person name="Amaro Gonzalez C."/>
        </authorList>
    </citation>
    <scope>NUCLEOTIDE SEQUENCE</scope>
</reference>
<proteinExistence type="predicted"/>
<protein>
    <submittedName>
        <fullName evidence="1">Uncharacterized protein</fullName>
    </submittedName>
</protein>
<dbReference type="AlphaFoldDB" id="A0A0E9QQM5"/>